<reference evidence="2" key="1">
    <citation type="submission" date="2023-12" db="EMBL/GenBank/DDBJ databases">
        <title>Genome assembly of Anisodus tanguticus.</title>
        <authorList>
            <person name="Wang Y.-J."/>
        </authorList>
    </citation>
    <scope>NUCLEOTIDE SEQUENCE</scope>
    <source>
        <strain evidence="2">KB-2021</strain>
        <tissue evidence="2">Leaf</tissue>
    </source>
</reference>
<evidence type="ECO:0000259" key="1">
    <source>
        <dbReference type="PROSITE" id="PS51144"/>
    </source>
</evidence>
<evidence type="ECO:0000313" key="3">
    <source>
        <dbReference type="Proteomes" id="UP001291623"/>
    </source>
</evidence>
<dbReference type="InterPro" id="IPR023561">
    <property type="entry name" value="Carbonic_anhydrase_a-class"/>
</dbReference>
<dbReference type="Gene3D" id="3.10.200.10">
    <property type="entry name" value="Alpha carbonic anhydrase"/>
    <property type="match status" value="1"/>
</dbReference>
<comment type="caution">
    <text evidence="2">The sequence shown here is derived from an EMBL/GenBank/DDBJ whole genome shotgun (WGS) entry which is preliminary data.</text>
</comment>
<dbReference type="GO" id="GO:0006730">
    <property type="term" value="P:one-carbon metabolic process"/>
    <property type="evidence" value="ECO:0007669"/>
    <property type="project" value="TreeGrafter"/>
</dbReference>
<gene>
    <name evidence="2" type="ORF">RND71_010037</name>
</gene>
<dbReference type="GO" id="GO:0008270">
    <property type="term" value="F:zinc ion binding"/>
    <property type="evidence" value="ECO:0007669"/>
    <property type="project" value="InterPro"/>
</dbReference>
<sequence>MLSCDLEVTSSSRGNNLLQKCKLRWEGGAGYLKINGTLFNLEAHLVHESNDGKTAVIGIIYKIGRPDSFLSMIEKDLKALANIKDVERTIGTIDPKQIKMDGKKYYRYIGSLTVPPCTEDVIWTIDRKVKTVTK</sequence>
<dbReference type="PROSITE" id="PS51144">
    <property type="entry name" value="ALPHA_CA_2"/>
    <property type="match status" value="1"/>
</dbReference>
<dbReference type="CDD" id="cd03124">
    <property type="entry name" value="alpha_CA_prokaryotic_like"/>
    <property type="match status" value="1"/>
</dbReference>
<proteinExistence type="predicted"/>
<dbReference type="EMBL" id="JAVYJV010000005">
    <property type="protein sequence ID" value="KAK4370562.1"/>
    <property type="molecule type" value="Genomic_DNA"/>
</dbReference>
<dbReference type="SUPFAM" id="SSF51069">
    <property type="entry name" value="Carbonic anhydrase"/>
    <property type="match status" value="1"/>
</dbReference>
<evidence type="ECO:0000313" key="2">
    <source>
        <dbReference type="EMBL" id="KAK4370562.1"/>
    </source>
</evidence>
<dbReference type="PANTHER" id="PTHR18952">
    <property type="entry name" value="CARBONIC ANHYDRASE"/>
    <property type="match status" value="1"/>
</dbReference>
<dbReference type="InterPro" id="IPR041891">
    <property type="entry name" value="Alpha_CA_prokaryot-like"/>
</dbReference>
<dbReference type="AlphaFoldDB" id="A0AAE1SJK6"/>
<dbReference type="InterPro" id="IPR001148">
    <property type="entry name" value="CA_dom"/>
</dbReference>
<dbReference type="InterPro" id="IPR036398">
    <property type="entry name" value="CA_dom_sf"/>
</dbReference>
<protein>
    <recommendedName>
        <fullName evidence="1">Alpha-carbonic anhydrase domain-containing protein</fullName>
    </recommendedName>
</protein>
<name>A0AAE1SJK6_9SOLA</name>
<keyword evidence="3" id="KW-1185">Reference proteome</keyword>
<dbReference type="GO" id="GO:0004089">
    <property type="term" value="F:carbonate dehydratase activity"/>
    <property type="evidence" value="ECO:0007669"/>
    <property type="project" value="InterPro"/>
</dbReference>
<dbReference type="PANTHER" id="PTHR18952:SF208">
    <property type="entry name" value="CARBONIC ANHYDRASE XA-RELATED"/>
    <property type="match status" value="1"/>
</dbReference>
<dbReference type="Pfam" id="PF00194">
    <property type="entry name" value="Carb_anhydrase"/>
    <property type="match status" value="1"/>
</dbReference>
<organism evidence="2 3">
    <name type="scientific">Anisodus tanguticus</name>
    <dbReference type="NCBI Taxonomy" id="243964"/>
    <lineage>
        <taxon>Eukaryota</taxon>
        <taxon>Viridiplantae</taxon>
        <taxon>Streptophyta</taxon>
        <taxon>Embryophyta</taxon>
        <taxon>Tracheophyta</taxon>
        <taxon>Spermatophyta</taxon>
        <taxon>Magnoliopsida</taxon>
        <taxon>eudicotyledons</taxon>
        <taxon>Gunneridae</taxon>
        <taxon>Pentapetalae</taxon>
        <taxon>asterids</taxon>
        <taxon>lamiids</taxon>
        <taxon>Solanales</taxon>
        <taxon>Solanaceae</taxon>
        <taxon>Solanoideae</taxon>
        <taxon>Hyoscyameae</taxon>
        <taxon>Anisodus</taxon>
    </lineage>
</organism>
<feature type="domain" description="Alpha-carbonic anhydrase" evidence="1">
    <location>
        <begin position="1"/>
        <end position="134"/>
    </location>
</feature>
<dbReference type="Proteomes" id="UP001291623">
    <property type="component" value="Unassembled WGS sequence"/>
</dbReference>
<accession>A0AAE1SJK6</accession>